<feature type="transmembrane region" description="Helical" evidence="14">
    <location>
        <begin position="1260"/>
        <end position="1282"/>
    </location>
</feature>
<evidence type="ECO:0000256" key="3">
    <source>
        <dbReference type="ARBA" id="ARBA00022448"/>
    </source>
</evidence>
<dbReference type="FunFam" id="3.40.50.300:FF:000702">
    <property type="entry name" value="ABC transporter (Adp1)"/>
    <property type="match status" value="1"/>
</dbReference>
<feature type="region of interest" description="Disordered" evidence="13">
    <location>
        <begin position="955"/>
        <end position="1010"/>
    </location>
</feature>
<evidence type="ECO:0000256" key="8">
    <source>
        <dbReference type="ARBA" id="ARBA00022840"/>
    </source>
</evidence>
<protein>
    <submittedName>
        <fullName evidence="17">ABC-2 type transporter</fullName>
    </submittedName>
</protein>
<keyword evidence="9 14" id="KW-1133">Transmembrane helix</keyword>
<name>A0A1B7YF07_COLHI</name>
<dbReference type="Gene3D" id="3.40.50.300">
    <property type="entry name" value="P-loop containing nucleotide triphosphate hydrolases"/>
    <property type="match status" value="1"/>
</dbReference>
<evidence type="ECO:0000256" key="9">
    <source>
        <dbReference type="ARBA" id="ARBA00022989"/>
    </source>
</evidence>
<gene>
    <name evidence="17" type="ORF">CH63R_06321</name>
</gene>
<dbReference type="InterPro" id="IPR013525">
    <property type="entry name" value="ABC2_TM"/>
</dbReference>
<dbReference type="GeneID" id="28865403"/>
<dbReference type="PROSITE" id="PS00211">
    <property type="entry name" value="ABC_TRANSPORTER_1"/>
    <property type="match status" value="1"/>
</dbReference>
<dbReference type="PROSITE" id="PS50893">
    <property type="entry name" value="ABC_TRANSPORTER_2"/>
    <property type="match status" value="1"/>
</dbReference>
<evidence type="ECO:0000313" key="18">
    <source>
        <dbReference type="Proteomes" id="UP000092177"/>
    </source>
</evidence>
<evidence type="ECO:0000256" key="5">
    <source>
        <dbReference type="ARBA" id="ARBA00022729"/>
    </source>
</evidence>
<dbReference type="Pfam" id="PF01061">
    <property type="entry name" value="ABC2_membrane"/>
    <property type="match status" value="1"/>
</dbReference>
<dbReference type="OrthoDB" id="66620at2759"/>
<dbReference type="PANTHER" id="PTHR48041">
    <property type="entry name" value="ABC TRANSPORTER G FAMILY MEMBER 28"/>
    <property type="match status" value="1"/>
</dbReference>
<dbReference type="PROSITE" id="PS50026">
    <property type="entry name" value="EGF_3"/>
    <property type="match status" value="1"/>
</dbReference>
<evidence type="ECO:0000259" key="16">
    <source>
        <dbReference type="PROSITE" id="PS50893"/>
    </source>
</evidence>
<comment type="subcellular location">
    <subcellularLocation>
        <location evidence="1">Endoplasmic reticulum membrane</location>
        <topology evidence="1">Multi-pass membrane protein</topology>
    </subcellularLocation>
</comment>
<feature type="domain" description="ABC transporter" evidence="16">
    <location>
        <begin position="661"/>
        <end position="903"/>
    </location>
</feature>
<feature type="domain" description="EGF-like" evidence="15">
    <location>
        <begin position="372"/>
        <end position="412"/>
    </location>
</feature>
<keyword evidence="5" id="KW-0732">Signal</keyword>
<feature type="transmembrane region" description="Helical" evidence="14">
    <location>
        <begin position="608"/>
        <end position="630"/>
    </location>
</feature>
<feature type="transmembrane region" description="Helical" evidence="14">
    <location>
        <begin position="1194"/>
        <end position="1218"/>
    </location>
</feature>
<evidence type="ECO:0000256" key="4">
    <source>
        <dbReference type="ARBA" id="ARBA00022692"/>
    </source>
</evidence>
<sequence length="1372" mass="149478">MGSWQVSGQSAVSQSVIDSSAVVVVVLVLVLDFALRPAAWGASCRFNVDVTAGRDDERSAMLSWISELTPSVFPAPGNTMLQPPRPTLLRISNQCSGGIQRVNQPTSASGLNLGLCAALVRADPLQTGTRLHVLSIAPEALKTALIVPWLLVAAKLENRIVENPAGSSVAPPPSLRYLWPPAHPPTRTRTRVCCLLSGRLFCRRPRASPPPPSYLSTYLISPRLALPTRCAALLLLLLLCPPPFGPVLHVLSDLWSLKSHLLLQHRRHLIPPVSANPPASNRCPSHPPKPPIMAPLALRSLLIGALACLPALASAQRNYSTADMLRAQLTLLDDRPSDCPPCFNCLLPAHKCTQFAGCNDYTGKCNCPEGFGGDDCLDPLCGSLSRGDNTDRPRRTGDSCQCDDGWTGINCNVCTSNLACDALMETKEGGVCYQNGEVINHNYQICDVTNKKITDLLGEKRPQVTFTCKKEEGNCDFQFWVDERESFYCHLNDCSSTADINDSQNSTDYKCNKIECNCISDRMLCGENGSVDISDFLVEEINGPAEFQCLQKNGGVNNCAFREPAMDDLILSLIGDSSIQLNCRSGECLYHTEVPGYERPVKKINTPLIASVIAACSLFVVAIILLTWYLSRRQFKYGAIVLDDSDDESLKLMADHKPASLYFENVAYDLNGKRILNNIQGMAHPGEVTAIMGASGAGKTTFLDILARKNKRGQVSGDFYVNGEKVTDTDYKNVIGFVDQEDTMLPTLTVHETILTSALLRLPRNMGRAAKEQRVFEVEKQLGIYHIRDSLIGSEEGKGRGISGGEKRRVGIACELVTSPSILFLDEPTSGLDAYNAFNVIECLVTLAKNYKRTVVFTIHQPRSNIVALFDRLILLARGGAVYSGPFSQCQAYFDHIGYSCPPGFNIADYLVDLTMHAGATTSEDDGALNADVASLGPSSTTAVKSIASISGGSINEDSGIESSSSRPKNKRRDSVKVRQERELFTRRKNNADTAASSDAGGEDVGSYKLQTQPGLVPSINVEDPHDLPPAAYVGTDLDVLIRSFAESDIAGSTHDELQQSINAAQGANGQNANGYNPEGPNIHISAIGKGYARVGYTRQFIILSQRTWKNLYRNPILMLTHYAIAILLAVLSGYLFYGLTDDIPGFQNRLGLFFFLLALFGFSTLTSLNVFATERLLFVRERANGYYSPITYFAAKILFDIIPLRIIPPLLMGAIIYPMTGLVPDAAHFFKFILVLVLFNFAAAAICLFIGIICKDGGVANLIGSLVMLFSLLFAGLLLNHNAIPKAALWLQMLSIFHYGFESLIVNEVLQLTLVDKKYGLDITVPGAAILSSFGFNNDALWADVVSLGTFGVVFIILAYAAMHFLLVEKR</sequence>
<dbReference type="InterPro" id="IPR050352">
    <property type="entry name" value="ABCG_transporters"/>
</dbReference>
<dbReference type="CDD" id="cd03213">
    <property type="entry name" value="ABCG_EPDR"/>
    <property type="match status" value="1"/>
</dbReference>
<dbReference type="SMART" id="SM00382">
    <property type="entry name" value="AAA"/>
    <property type="match status" value="1"/>
</dbReference>
<dbReference type="InterPro" id="IPR027417">
    <property type="entry name" value="P-loop_NTPase"/>
</dbReference>
<dbReference type="EMBL" id="LTAN01000004">
    <property type="protein sequence ID" value="OBR10629.1"/>
    <property type="molecule type" value="Genomic_DNA"/>
</dbReference>
<evidence type="ECO:0000313" key="17">
    <source>
        <dbReference type="EMBL" id="OBR10629.1"/>
    </source>
</evidence>
<reference evidence="18" key="1">
    <citation type="journal article" date="2017" name="BMC Genomics">
        <title>Gapless genome assembly of Colletotrichum higginsianum reveals chromosome structure and association of transposable elements with secondary metabolite gene clusters.</title>
        <authorList>
            <person name="Dallery J.-F."/>
            <person name="Lapalu N."/>
            <person name="Zampounis A."/>
            <person name="Pigne S."/>
            <person name="Luyten I."/>
            <person name="Amselem J."/>
            <person name="Wittenberg A.H.J."/>
            <person name="Zhou S."/>
            <person name="de Queiroz M.V."/>
            <person name="Robin G.P."/>
            <person name="Auger A."/>
            <person name="Hainaut M."/>
            <person name="Henrissat B."/>
            <person name="Kim K.-T."/>
            <person name="Lee Y.-H."/>
            <person name="Lespinet O."/>
            <person name="Schwartz D.C."/>
            <person name="Thon M.R."/>
            <person name="O'Connell R.J."/>
        </authorList>
    </citation>
    <scope>NUCLEOTIDE SEQUENCE [LARGE SCALE GENOMIC DNA]</scope>
    <source>
        <strain evidence="18">IMI 349063</strain>
    </source>
</reference>
<comment type="caution">
    <text evidence="17">The sequence shown here is derived from an EMBL/GenBank/DDBJ whole genome shotgun (WGS) entry which is preliminary data.</text>
</comment>
<dbReference type="GO" id="GO:0005524">
    <property type="term" value="F:ATP binding"/>
    <property type="evidence" value="ECO:0007669"/>
    <property type="project" value="UniProtKB-KW"/>
</dbReference>
<dbReference type="GO" id="GO:0016887">
    <property type="term" value="F:ATP hydrolysis activity"/>
    <property type="evidence" value="ECO:0007669"/>
    <property type="project" value="InterPro"/>
</dbReference>
<dbReference type="KEGG" id="chig:CH63R_06321"/>
<keyword evidence="18" id="KW-1185">Reference proteome</keyword>
<comment type="caution">
    <text evidence="12">Lacks conserved residue(s) required for the propagation of feature annotation.</text>
</comment>
<organism evidence="17 18">
    <name type="scientific">Colletotrichum higginsianum (strain IMI 349063)</name>
    <name type="common">Crucifer anthracnose fungus</name>
    <dbReference type="NCBI Taxonomy" id="759273"/>
    <lineage>
        <taxon>Eukaryota</taxon>
        <taxon>Fungi</taxon>
        <taxon>Dikarya</taxon>
        <taxon>Ascomycota</taxon>
        <taxon>Pezizomycotina</taxon>
        <taxon>Sordariomycetes</taxon>
        <taxon>Hypocreomycetidae</taxon>
        <taxon>Glomerellales</taxon>
        <taxon>Glomerellaceae</taxon>
        <taxon>Colletotrichum</taxon>
        <taxon>Colletotrichum destructivum species complex</taxon>
    </lineage>
</organism>
<dbReference type="RefSeq" id="XP_018159146.1">
    <property type="nucleotide sequence ID" value="XM_018301296.1"/>
</dbReference>
<evidence type="ECO:0000256" key="6">
    <source>
        <dbReference type="ARBA" id="ARBA00022741"/>
    </source>
</evidence>
<keyword evidence="12" id="KW-0245">EGF-like domain</keyword>
<dbReference type="InterPro" id="IPR003439">
    <property type="entry name" value="ABC_transporter-like_ATP-bd"/>
</dbReference>
<feature type="transmembrane region" description="Helical" evidence="14">
    <location>
        <begin position="1349"/>
        <end position="1369"/>
    </location>
</feature>
<evidence type="ECO:0000256" key="12">
    <source>
        <dbReference type="PROSITE-ProRule" id="PRU00076"/>
    </source>
</evidence>
<evidence type="ECO:0000256" key="2">
    <source>
        <dbReference type="ARBA" id="ARBA00005814"/>
    </source>
</evidence>
<keyword evidence="12" id="KW-1015">Disulfide bond</keyword>
<keyword evidence="11" id="KW-0325">Glycoprotein</keyword>
<dbReference type="GO" id="GO:0005789">
    <property type="term" value="C:endoplasmic reticulum membrane"/>
    <property type="evidence" value="ECO:0007669"/>
    <property type="project" value="UniProtKB-SubCell"/>
</dbReference>
<comment type="similarity">
    <text evidence="2">Belongs to the ABC transporter superfamily. ABCG family. Eye pigment precursor importer (TC 3.A.1.204) subfamily.</text>
</comment>
<dbReference type="Proteomes" id="UP000092177">
    <property type="component" value="Chromosome 4"/>
</dbReference>
<dbReference type="InterPro" id="IPR003593">
    <property type="entry name" value="AAA+_ATPase"/>
</dbReference>
<keyword evidence="8" id="KW-0067">ATP-binding</keyword>
<dbReference type="GO" id="GO:0140359">
    <property type="term" value="F:ABC-type transporter activity"/>
    <property type="evidence" value="ECO:0007669"/>
    <property type="project" value="InterPro"/>
</dbReference>
<proteinExistence type="inferred from homology"/>
<evidence type="ECO:0000256" key="7">
    <source>
        <dbReference type="ARBA" id="ARBA00022824"/>
    </source>
</evidence>
<keyword evidence="6" id="KW-0547">Nucleotide-binding</keyword>
<dbReference type="InterPro" id="IPR043926">
    <property type="entry name" value="ABCG_dom"/>
</dbReference>
<keyword evidence="7" id="KW-0256">Endoplasmic reticulum</keyword>
<evidence type="ECO:0000259" key="15">
    <source>
        <dbReference type="PROSITE" id="PS50026"/>
    </source>
</evidence>
<evidence type="ECO:0000256" key="11">
    <source>
        <dbReference type="ARBA" id="ARBA00023180"/>
    </source>
</evidence>
<dbReference type="InterPro" id="IPR017871">
    <property type="entry name" value="ABC_transporter-like_CS"/>
</dbReference>
<keyword evidence="4 14" id="KW-0812">Transmembrane</keyword>
<dbReference type="PROSITE" id="PS00022">
    <property type="entry name" value="EGF_1"/>
    <property type="match status" value="1"/>
</dbReference>
<evidence type="ECO:0000256" key="1">
    <source>
        <dbReference type="ARBA" id="ARBA00004477"/>
    </source>
</evidence>
<dbReference type="SUPFAM" id="SSF52540">
    <property type="entry name" value="P-loop containing nucleoside triphosphate hydrolases"/>
    <property type="match status" value="1"/>
</dbReference>
<dbReference type="VEuPathDB" id="FungiDB:CH63R_06321"/>
<evidence type="ECO:0000256" key="14">
    <source>
        <dbReference type="SAM" id="Phobius"/>
    </source>
</evidence>
<dbReference type="InterPro" id="IPR000742">
    <property type="entry name" value="EGF"/>
</dbReference>
<dbReference type="Pfam" id="PF00005">
    <property type="entry name" value="ABC_tran"/>
    <property type="match status" value="1"/>
</dbReference>
<accession>A0A1B7YF07</accession>
<feature type="transmembrane region" description="Helical" evidence="14">
    <location>
        <begin position="1117"/>
        <end position="1138"/>
    </location>
</feature>
<feature type="disulfide bond" evidence="12">
    <location>
        <begin position="402"/>
        <end position="411"/>
    </location>
</feature>
<feature type="transmembrane region" description="Helical" evidence="14">
    <location>
        <begin position="1230"/>
        <end position="1253"/>
    </location>
</feature>
<dbReference type="Pfam" id="PF19055">
    <property type="entry name" value="ABC2_membrane_7"/>
    <property type="match status" value="1"/>
</dbReference>
<evidence type="ECO:0000256" key="13">
    <source>
        <dbReference type="SAM" id="MobiDB-lite"/>
    </source>
</evidence>
<feature type="compositionally biased region" description="Basic and acidic residues" evidence="13">
    <location>
        <begin position="973"/>
        <end position="986"/>
    </location>
</feature>
<feature type="compositionally biased region" description="Polar residues" evidence="13">
    <location>
        <begin position="955"/>
        <end position="967"/>
    </location>
</feature>
<keyword evidence="10 14" id="KW-0472">Membrane</keyword>
<dbReference type="PANTHER" id="PTHR48041:SF2">
    <property type="entry name" value="ATP-DEPENDENT PERMEASE-RELATED"/>
    <property type="match status" value="1"/>
</dbReference>
<keyword evidence="3" id="KW-0813">Transport</keyword>
<feature type="transmembrane region" description="Helical" evidence="14">
    <location>
        <begin position="1150"/>
        <end position="1173"/>
    </location>
</feature>
<evidence type="ECO:0000256" key="10">
    <source>
        <dbReference type="ARBA" id="ARBA00023136"/>
    </source>
</evidence>